<keyword evidence="3" id="KW-0408">Iron</keyword>
<dbReference type="InterPro" id="IPR002401">
    <property type="entry name" value="Cyt_P450_E_grp-I"/>
</dbReference>
<feature type="transmembrane region" description="Helical" evidence="4">
    <location>
        <begin position="6"/>
        <end position="23"/>
    </location>
</feature>
<proteinExistence type="inferred from homology"/>
<comment type="caution">
    <text evidence="5">The sequence shown here is derived from an EMBL/GenBank/DDBJ whole genome shotgun (WGS) entry which is preliminary data.</text>
</comment>
<keyword evidence="6" id="KW-1185">Reference proteome</keyword>
<keyword evidence="2" id="KW-0479">Metal-binding</keyword>
<evidence type="ECO:0000313" key="5">
    <source>
        <dbReference type="EMBL" id="OAE35855.1"/>
    </source>
</evidence>
<accession>A0A176WTK8</accession>
<evidence type="ECO:0000256" key="4">
    <source>
        <dbReference type="SAM" id="Phobius"/>
    </source>
</evidence>
<gene>
    <name evidence="5" type="ORF">AXG93_4346s1000</name>
</gene>
<dbReference type="InterPro" id="IPR036396">
    <property type="entry name" value="Cyt_P450_sf"/>
</dbReference>
<evidence type="ECO:0000256" key="3">
    <source>
        <dbReference type="ARBA" id="ARBA00023004"/>
    </source>
</evidence>
<dbReference type="AlphaFoldDB" id="A0A176WTK8"/>
<dbReference type="GO" id="GO:0004497">
    <property type="term" value="F:monooxygenase activity"/>
    <property type="evidence" value="ECO:0007669"/>
    <property type="project" value="InterPro"/>
</dbReference>
<dbReference type="InterPro" id="IPR001128">
    <property type="entry name" value="Cyt_P450"/>
</dbReference>
<name>A0A176WTK8_MARPO</name>
<sequence>MEDIAVPTSWSVQFITALVFLYVQLKVFKSVRYTGGERPPGTPSLPLIGHFHHLSFGMPHHSLATIAEKYGPIVWLELGAVNVVVVTSSDVAREILKIQDHIFASRPSEVMVDMVFKKAQDLIWSPLNDHYRLARKMFTTELLSQKRMDSFQIAEGKVLYKVLLISVLDTQNKELVLSLLKAVPIPEFVLLTDCKMARIWPPFQFLSSLTDTSSCFSR</sequence>
<dbReference type="GO" id="GO:0020037">
    <property type="term" value="F:heme binding"/>
    <property type="evidence" value="ECO:0007669"/>
    <property type="project" value="InterPro"/>
</dbReference>
<organism evidence="5 6">
    <name type="scientific">Marchantia polymorpha subsp. ruderalis</name>
    <dbReference type="NCBI Taxonomy" id="1480154"/>
    <lineage>
        <taxon>Eukaryota</taxon>
        <taxon>Viridiplantae</taxon>
        <taxon>Streptophyta</taxon>
        <taxon>Embryophyta</taxon>
        <taxon>Marchantiophyta</taxon>
        <taxon>Marchantiopsida</taxon>
        <taxon>Marchantiidae</taxon>
        <taxon>Marchantiales</taxon>
        <taxon>Marchantiaceae</taxon>
        <taxon>Marchantia</taxon>
    </lineage>
</organism>
<dbReference type="PANTHER" id="PTHR47955">
    <property type="entry name" value="CYTOCHROME P450 FAMILY 71 PROTEIN"/>
    <property type="match status" value="1"/>
</dbReference>
<dbReference type="GO" id="GO:0016705">
    <property type="term" value="F:oxidoreductase activity, acting on paired donors, with incorporation or reduction of molecular oxygen"/>
    <property type="evidence" value="ECO:0007669"/>
    <property type="project" value="InterPro"/>
</dbReference>
<keyword evidence="4" id="KW-1133">Transmembrane helix</keyword>
<keyword evidence="4" id="KW-0472">Membrane</keyword>
<dbReference type="Pfam" id="PF00067">
    <property type="entry name" value="p450"/>
    <property type="match status" value="1"/>
</dbReference>
<dbReference type="Gene3D" id="1.10.630.10">
    <property type="entry name" value="Cytochrome P450"/>
    <property type="match status" value="1"/>
</dbReference>
<evidence type="ECO:0000256" key="1">
    <source>
        <dbReference type="ARBA" id="ARBA00010617"/>
    </source>
</evidence>
<comment type="similarity">
    <text evidence="1">Belongs to the cytochrome P450 family.</text>
</comment>
<evidence type="ECO:0000256" key="2">
    <source>
        <dbReference type="ARBA" id="ARBA00022723"/>
    </source>
</evidence>
<evidence type="ECO:0000313" key="6">
    <source>
        <dbReference type="Proteomes" id="UP000077202"/>
    </source>
</evidence>
<dbReference type="SUPFAM" id="SSF48264">
    <property type="entry name" value="Cytochrome P450"/>
    <property type="match status" value="1"/>
</dbReference>
<dbReference type="GO" id="GO:0005506">
    <property type="term" value="F:iron ion binding"/>
    <property type="evidence" value="ECO:0007669"/>
    <property type="project" value="InterPro"/>
</dbReference>
<keyword evidence="4" id="KW-0812">Transmembrane</keyword>
<dbReference type="PRINTS" id="PR00463">
    <property type="entry name" value="EP450I"/>
</dbReference>
<reference evidence="5" key="1">
    <citation type="submission" date="2016-03" db="EMBL/GenBank/DDBJ databases">
        <title>Mechanisms controlling the formation of the plant cell surface in tip-growing cells are functionally conserved among land plants.</title>
        <authorList>
            <person name="Honkanen S."/>
            <person name="Jones V.A."/>
            <person name="Morieri G."/>
            <person name="Champion C."/>
            <person name="Hetherington A.J."/>
            <person name="Kelly S."/>
            <person name="Saint-Marcoux D."/>
            <person name="Proust H."/>
            <person name="Prescott H."/>
            <person name="Dolan L."/>
        </authorList>
    </citation>
    <scope>NUCLEOTIDE SEQUENCE [LARGE SCALE GENOMIC DNA]</scope>
    <source>
        <tissue evidence="5">Whole gametophyte</tissue>
    </source>
</reference>
<dbReference type="Proteomes" id="UP000077202">
    <property type="component" value="Unassembled WGS sequence"/>
</dbReference>
<dbReference type="EMBL" id="LVLJ01000053">
    <property type="protein sequence ID" value="OAE35855.1"/>
    <property type="molecule type" value="Genomic_DNA"/>
</dbReference>
<protein>
    <submittedName>
        <fullName evidence="5">Uncharacterized protein</fullName>
    </submittedName>
</protein>